<comment type="caution">
    <text evidence="1">The sequence shown here is derived from an EMBL/GenBank/DDBJ whole genome shotgun (WGS) entry which is preliminary data.</text>
</comment>
<protein>
    <recommendedName>
        <fullName evidence="3">DUF4136 domain-containing protein</fullName>
    </recommendedName>
</protein>
<dbReference type="RefSeq" id="WP_208154811.1">
    <property type="nucleotide sequence ID" value="NZ_JAGEVF010000009.1"/>
</dbReference>
<gene>
    <name evidence="1" type="ORF">J4050_11920</name>
</gene>
<sequence length="220" mass="25079">MKGIIKYLLLAVLTTSLFNCGGIKVVDAWKSPEVSVIKDKKVLVVARTSNESARLAFERDITDKLIAKGIKATPSFSKFPPLAAAKDLDEERMKMIREILNYEGFDAVVITSVKDIRERTVTSGNNYYFSDPWNSFYPSYYGNFYGYYYQPYVYSVYVGDTTPTTYTTKTYYLETVAYNLKADKNDQLLAVVTTTIEDPKNAFKTSSKYTEEIFKALEKN</sequence>
<evidence type="ECO:0008006" key="3">
    <source>
        <dbReference type="Google" id="ProtNLM"/>
    </source>
</evidence>
<accession>A0ABS3T6W1</accession>
<dbReference type="Proteomes" id="UP000676776">
    <property type="component" value="Unassembled WGS sequence"/>
</dbReference>
<keyword evidence="2" id="KW-1185">Reference proteome</keyword>
<evidence type="ECO:0000313" key="2">
    <source>
        <dbReference type="Proteomes" id="UP000676776"/>
    </source>
</evidence>
<proteinExistence type="predicted"/>
<evidence type="ECO:0000313" key="1">
    <source>
        <dbReference type="EMBL" id="MBO3117460.1"/>
    </source>
</evidence>
<dbReference type="EMBL" id="JAGEVF010000009">
    <property type="protein sequence ID" value="MBO3117460.1"/>
    <property type="molecule type" value="Genomic_DNA"/>
</dbReference>
<name>A0ABS3T6W1_9FLAO</name>
<reference evidence="1 2" key="1">
    <citation type="submission" date="2021-03" db="EMBL/GenBank/DDBJ databases">
        <title>Winogradskyella sp. nov., isolated from costal sediment.</title>
        <authorList>
            <person name="Gao C."/>
        </authorList>
    </citation>
    <scope>NUCLEOTIDE SEQUENCE [LARGE SCALE GENOMIC DNA]</scope>
    <source>
        <strain evidence="1 2">DF17</strain>
    </source>
</reference>
<organism evidence="1 2">
    <name type="scientific">Winogradskyella pelagia</name>
    <dbReference type="NCBI Taxonomy" id="2819984"/>
    <lineage>
        <taxon>Bacteria</taxon>
        <taxon>Pseudomonadati</taxon>
        <taxon>Bacteroidota</taxon>
        <taxon>Flavobacteriia</taxon>
        <taxon>Flavobacteriales</taxon>
        <taxon>Flavobacteriaceae</taxon>
        <taxon>Winogradskyella</taxon>
    </lineage>
</organism>